<accession>C9KKF2</accession>
<dbReference type="Proteomes" id="UP000003671">
    <property type="component" value="Unassembled WGS sequence"/>
</dbReference>
<dbReference type="STRING" id="500635.MITSMUL_03651"/>
<evidence type="ECO:0000256" key="1">
    <source>
        <dbReference type="SAM" id="MobiDB-lite"/>
    </source>
</evidence>
<protein>
    <recommendedName>
        <fullName evidence="4">Esterase</fullName>
    </recommendedName>
</protein>
<dbReference type="AlphaFoldDB" id="C9KKF2"/>
<dbReference type="EMBL" id="ABWK02000009">
    <property type="protein sequence ID" value="EEX69602.1"/>
    <property type="molecule type" value="Genomic_DNA"/>
</dbReference>
<proteinExistence type="predicted"/>
<evidence type="ECO:0000313" key="3">
    <source>
        <dbReference type="Proteomes" id="UP000003671"/>
    </source>
</evidence>
<keyword evidence="3" id="KW-1185">Reference proteome</keyword>
<dbReference type="PATRIC" id="fig|500635.8.peg.1039"/>
<organism evidence="2 3">
    <name type="scientific">Mitsuokella multacida DSM 20544</name>
    <dbReference type="NCBI Taxonomy" id="500635"/>
    <lineage>
        <taxon>Bacteria</taxon>
        <taxon>Bacillati</taxon>
        <taxon>Bacillota</taxon>
        <taxon>Negativicutes</taxon>
        <taxon>Selenomonadales</taxon>
        <taxon>Selenomonadaceae</taxon>
        <taxon>Mitsuokella</taxon>
    </lineage>
</organism>
<dbReference type="Gene3D" id="3.40.50.1820">
    <property type="entry name" value="alpha/beta hydrolase"/>
    <property type="match status" value="1"/>
</dbReference>
<name>C9KKF2_9FIRM</name>
<comment type="caution">
    <text evidence="2">The sequence shown here is derived from an EMBL/GenBank/DDBJ whole genome shotgun (WGS) entry which is preliminary data.</text>
</comment>
<gene>
    <name evidence="2" type="ORF">MITSMUL_03651</name>
</gene>
<evidence type="ECO:0000313" key="2">
    <source>
        <dbReference type="EMBL" id="EEX69602.1"/>
    </source>
</evidence>
<dbReference type="InterPro" id="IPR029058">
    <property type="entry name" value="AB_hydrolase_fold"/>
</dbReference>
<reference evidence="2" key="1">
    <citation type="submission" date="2009-09" db="EMBL/GenBank/DDBJ databases">
        <authorList>
            <person name="Weinstock G."/>
            <person name="Sodergren E."/>
            <person name="Clifton S."/>
            <person name="Fulton L."/>
            <person name="Fulton B."/>
            <person name="Courtney L."/>
            <person name="Fronick C."/>
            <person name="Harrison M."/>
            <person name="Strong C."/>
            <person name="Farmer C."/>
            <person name="Delahaunty K."/>
            <person name="Markovic C."/>
            <person name="Hall O."/>
            <person name="Minx P."/>
            <person name="Tomlinson C."/>
            <person name="Mitreva M."/>
            <person name="Nelson J."/>
            <person name="Hou S."/>
            <person name="Wollam A."/>
            <person name="Pepin K.H."/>
            <person name="Johnson M."/>
            <person name="Bhonagiri V."/>
            <person name="Nash W.E."/>
            <person name="Warren W."/>
            <person name="Chinwalla A."/>
            <person name="Mardis E.R."/>
            <person name="Wilson R.K."/>
        </authorList>
    </citation>
    <scope>NUCLEOTIDE SEQUENCE [LARGE SCALE GENOMIC DNA]</scope>
    <source>
        <strain evidence="2">DSM 20544</strain>
    </source>
</reference>
<sequence>MAGTSKESYLDENGNGDEIDMGQSIKRNSRKWQCDELPVDFPLSEEAMRGLVLHEPRPHALLVQPVEQEEIVARKGLFDEVSAIAAAISVPLAVAFIAVKDWNQELSPWQAPAVFGKQDFGAGAGETLKSIEKILPALKRHYNLPENAPVVLGGYSLAALFSLWSAYESHSFAAIAAASPSVWFPSWLDYAKAHDPHAGAIYLSLGDREDKGRNPVMRTVSTCIKEQHALLQEAGIKTTLAWNPGNHFQQPEQRCAKGFIWCLEQLFSE</sequence>
<dbReference type="HOGENOM" id="CLU_039834_4_1_9"/>
<dbReference type="eggNOG" id="COG2819">
    <property type="taxonomic scope" value="Bacteria"/>
</dbReference>
<evidence type="ECO:0008006" key="4">
    <source>
        <dbReference type="Google" id="ProtNLM"/>
    </source>
</evidence>
<dbReference type="SUPFAM" id="SSF53474">
    <property type="entry name" value="alpha/beta-Hydrolases"/>
    <property type="match status" value="1"/>
</dbReference>
<feature type="region of interest" description="Disordered" evidence="1">
    <location>
        <begin position="1"/>
        <end position="24"/>
    </location>
</feature>